<dbReference type="RefSeq" id="WP_244710470.1">
    <property type="nucleotide sequence ID" value="NZ_CP095073.1"/>
</dbReference>
<keyword evidence="4" id="KW-1185">Reference proteome</keyword>
<accession>A0ABY4EJ60</accession>
<feature type="domain" description="DUF4064" evidence="2">
    <location>
        <begin position="2"/>
        <end position="112"/>
    </location>
</feature>
<reference evidence="3 4" key="1">
    <citation type="submission" date="2022-04" db="EMBL/GenBank/DDBJ databases">
        <title>Halobacillus sp. isolated from saltern.</title>
        <authorList>
            <person name="Won M."/>
            <person name="Lee C.-M."/>
            <person name="Woen H.-Y."/>
            <person name="Kwon S.-W."/>
        </authorList>
    </citation>
    <scope>NUCLEOTIDE SEQUENCE [LARGE SCALE GENOMIC DNA]</scope>
    <source>
        <strain evidence="3 4">SSBR10-3</strain>
    </source>
</reference>
<organism evidence="3 4">
    <name type="scientific">Halobacillus salinarum</name>
    <dbReference type="NCBI Taxonomy" id="2932257"/>
    <lineage>
        <taxon>Bacteria</taxon>
        <taxon>Bacillati</taxon>
        <taxon>Bacillota</taxon>
        <taxon>Bacilli</taxon>
        <taxon>Bacillales</taxon>
        <taxon>Bacillaceae</taxon>
        <taxon>Halobacillus</taxon>
    </lineage>
</organism>
<sequence>MNRTAEMVLTSIGLAVYAIMSFFSFRVMSLKDNEEIKNQIEQGLNSNPDMQGAGNVSVDKVLDFLFAGATFVLIMSLIGLILGILTIIFLRGDKKPKAAGIILIITAIVTTLLTIVDFFGGIFYLIAGITALVRKSKNKTVTESSAESY</sequence>
<evidence type="ECO:0000256" key="1">
    <source>
        <dbReference type="SAM" id="Phobius"/>
    </source>
</evidence>
<keyword evidence="1" id="KW-0472">Membrane</keyword>
<evidence type="ECO:0000313" key="4">
    <source>
        <dbReference type="Proteomes" id="UP000831787"/>
    </source>
</evidence>
<feature type="transmembrane region" description="Helical" evidence="1">
    <location>
        <begin position="64"/>
        <end position="90"/>
    </location>
</feature>
<keyword evidence="1" id="KW-1133">Transmembrane helix</keyword>
<protein>
    <submittedName>
        <fullName evidence="3">DUF4064 domain-containing protein</fullName>
    </submittedName>
</protein>
<evidence type="ECO:0000313" key="3">
    <source>
        <dbReference type="EMBL" id="UOQ44475.1"/>
    </source>
</evidence>
<dbReference type="InterPro" id="IPR025273">
    <property type="entry name" value="DUF4064"/>
</dbReference>
<evidence type="ECO:0000259" key="2">
    <source>
        <dbReference type="Pfam" id="PF13273"/>
    </source>
</evidence>
<dbReference type="EMBL" id="CP095073">
    <property type="protein sequence ID" value="UOQ44475.1"/>
    <property type="molecule type" value="Genomic_DNA"/>
</dbReference>
<feature type="transmembrane region" description="Helical" evidence="1">
    <location>
        <begin position="102"/>
        <end position="127"/>
    </location>
</feature>
<keyword evidence="1" id="KW-0812">Transmembrane</keyword>
<dbReference type="Proteomes" id="UP000831787">
    <property type="component" value="Chromosome"/>
</dbReference>
<gene>
    <name evidence="3" type="ORF">MUN89_00305</name>
</gene>
<proteinExistence type="predicted"/>
<name>A0ABY4EJ60_9BACI</name>
<feature type="transmembrane region" description="Helical" evidence="1">
    <location>
        <begin position="7"/>
        <end position="25"/>
    </location>
</feature>
<dbReference type="Pfam" id="PF13273">
    <property type="entry name" value="DUF4064"/>
    <property type="match status" value="1"/>
</dbReference>